<name>A0A4Q1SBE0_9BACT</name>
<dbReference type="PANTHER" id="PTHR11839">
    <property type="entry name" value="UDP/ADP-SUGAR PYROPHOSPHATASE"/>
    <property type="match status" value="1"/>
</dbReference>
<proteinExistence type="inferred from homology"/>
<evidence type="ECO:0000256" key="1">
    <source>
        <dbReference type="ARBA" id="ARBA00000847"/>
    </source>
</evidence>
<dbReference type="InterPro" id="IPR015797">
    <property type="entry name" value="NUDIX_hydrolase-like_dom_sf"/>
</dbReference>
<organism evidence="9 10">
    <name type="scientific">Silvibacterium dinghuense</name>
    <dbReference type="NCBI Taxonomy" id="1560006"/>
    <lineage>
        <taxon>Bacteria</taxon>
        <taxon>Pseudomonadati</taxon>
        <taxon>Acidobacteriota</taxon>
        <taxon>Terriglobia</taxon>
        <taxon>Terriglobales</taxon>
        <taxon>Acidobacteriaceae</taxon>
        <taxon>Silvibacterium</taxon>
    </lineage>
</organism>
<evidence type="ECO:0000256" key="7">
    <source>
        <dbReference type="ARBA" id="ARBA00032272"/>
    </source>
</evidence>
<evidence type="ECO:0000313" key="9">
    <source>
        <dbReference type="EMBL" id="RXS94375.1"/>
    </source>
</evidence>
<dbReference type="AlphaFoldDB" id="A0A4Q1SBE0"/>
<dbReference type="OrthoDB" id="9806150at2"/>
<evidence type="ECO:0000256" key="4">
    <source>
        <dbReference type="ARBA" id="ARBA00016377"/>
    </source>
</evidence>
<dbReference type="GO" id="GO:0006753">
    <property type="term" value="P:nucleoside phosphate metabolic process"/>
    <property type="evidence" value="ECO:0007669"/>
    <property type="project" value="TreeGrafter"/>
</dbReference>
<dbReference type="PANTHER" id="PTHR11839:SF18">
    <property type="entry name" value="NUDIX HYDROLASE DOMAIN-CONTAINING PROTEIN"/>
    <property type="match status" value="1"/>
</dbReference>
<dbReference type="InterPro" id="IPR020084">
    <property type="entry name" value="NUDIX_hydrolase_CS"/>
</dbReference>
<keyword evidence="10" id="KW-1185">Reference proteome</keyword>
<comment type="cofactor">
    <cofactor evidence="2">
        <name>Mg(2+)</name>
        <dbReference type="ChEBI" id="CHEBI:18420"/>
    </cofactor>
</comment>
<dbReference type="GO" id="GO:0016787">
    <property type="term" value="F:hydrolase activity"/>
    <property type="evidence" value="ECO:0007669"/>
    <property type="project" value="UniProtKB-KW"/>
</dbReference>
<comment type="caution">
    <text evidence="9">The sequence shown here is derived from an EMBL/GenBank/DDBJ whole genome shotgun (WGS) entry which is preliminary data.</text>
</comment>
<reference evidence="9 10" key="1">
    <citation type="journal article" date="2016" name="Int. J. Syst. Evol. Microbiol.">
        <title>Acidipila dinghuensis sp. nov., an acidobacterium isolated from forest soil.</title>
        <authorList>
            <person name="Jiang Y.W."/>
            <person name="Wang J."/>
            <person name="Chen M.H."/>
            <person name="Lv Y.Y."/>
            <person name="Qiu L.H."/>
        </authorList>
    </citation>
    <scope>NUCLEOTIDE SEQUENCE [LARGE SCALE GENOMIC DNA]</scope>
    <source>
        <strain evidence="9 10">DHOF10</strain>
    </source>
</reference>
<dbReference type="RefSeq" id="WP_129209113.1">
    <property type="nucleotide sequence ID" value="NZ_BMGU01000005.1"/>
</dbReference>
<dbReference type="EMBL" id="SDMK01000003">
    <property type="protein sequence ID" value="RXS94375.1"/>
    <property type="molecule type" value="Genomic_DNA"/>
</dbReference>
<dbReference type="SUPFAM" id="SSF55811">
    <property type="entry name" value="Nudix"/>
    <property type="match status" value="1"/>
</dbReference>
<dbReference type="CDD" id="cd03424">
    <property type="entry name" value="NUDIX_ADPRase_Nudt5_UGPPase_Nudt14"/>
    <property type="match status" value="1"/>
</dbReference>
<dbReference type="Gene3D" id="3.90.79.10">
    <property type="entry name" value="Nucleoside Triphosphate Pyrophosphohydrolase"/>
    <property type="match status" value="1"/>
</dbReference>
<dbReference type="InterPro" id="IPR000086">
    <property type="entry name" value="NUDIX_hydrolase_dom"/>
</dbReference>
<evidence type="ECO:0000313" key="10">
    <source>
        <dbReference type="Proteomes" id="UP000290253"/>
    </source>
</evidence>
<sequence length="213" mass="23531">MAKKNAKAAETVTTVKGSLKVNSGKPAEVTSSEIAYSGPLFNVLKEQVKEPGLETSIGSVERDIIRHNGSVVILAVDESKSKKDPYIVVERQYRHAAGQFLYEVPAGKVDAGEERLAAAKRELIEETGFRAKKWTKLARYYASPGFLGEWMQVYLAENLTLGDAAPEADERIQLFLVPLSELLRLIDTGKIQDGKTIIAVLLYARLRQARKKA</sequence>
<protein>
    <recommendedName>
        <fullName evidence="4">GDP-mannose pyrophosphatase</fullName>
    </recommendedName>
    <alternativeName>
        <fullName evidence="6">GDP-mannose hydrolase</fullName>
    </alternativeName>
    <alternativeName>
        <fullName evidence="7">GDPMK</fullName>
    </alternativeName>
</protein>
<evidence type="ECO:0000256" key="5">
    <source>
        <dbReference type="ARBA" id="ARBA00022801"/>
    </source>
</evidence>
<dbReference type="Pfam" id="PF00293">
    <property type="entry name" value="NUDIX"/>
    <property type="match status" value="1"/>
</dbReference>
<comment type="similarity">
    <text evidence="3">Belongs to the Nudix hydrolase family. NudK subfamily.</text>
</comment>
<dbReference type="GO" id="GO:0019693">
    <property type="term" value="P:ribose phosphate metabolic process"/>
    <property type="evidence" value="ECO:0007669"/>
    <property type="project" value="TreeGrafter"/>
</dbReference>
<keyword evidence="5 9" id="KW-0378">Hydrolase</keyword>
<feature type="domain" description="Nudix hydrolase" evidence="8">
    <location>
        <begin position="65"/>
        <end position="199"/>
    </location>
</feature>
<evidence type="ECO:0000259" key="8">
    <source>
        <dbReference type="PROSITE" id="PS51462"/>
    </source>
</evidence>
<evidence type="ECO:0000256" key="2">
    <source>
        <dbReference type="ARBA" id="ARBA00001946"/>
    </source>
</evidence>
<dbReference type="Proteomes" id="UP000290253">
    <property type="component" value="Unassembled WGS sequence"/>
</dbReference>
<accession>A0A4Q1SBE0</accession>
<evidence type="ECO:0000256" key="3">
    <source>
        <dbReference type="ARBA" id="ARBA00007275"/>
    </source>
</evidence>
<dbReference type="PROSITE" id="PS00893">
    <property type="entry name" value="NUDIX_BOX"/>
    <property type="match status" value="1"/>
</dbReference>
<dbReference type="PROSITE" id="PS51462">
    <property type="entry name" value="NUDIX"/>
    <property type="match status" value="1"/>
</dbReference>
<gene>
    <name evidence="9" type="ORF">ESZ00_14950</name>
</gene>
<evidence type="ECO:0000256" key="6">
    <source>
        <dbReference type="ARBA" id="ARBA00032162"/>
    </source>
</evidence>
<comment type="catalytic activity">
    <reaction evidence="1">
        <text>GDP-alpha-D-mannose + H2O = alpha-D-mannose 1-phosphate + GMP + 2 H(+)</text>
        <dbReference type="Rhea" id="RHEA:27978"/>
        <dbReference type="ChEBI" id="CHEBI:15377"/>
        <dbReference type="ChEBI" id="CHEBI:15378"/>
        <dbReference type="ChEBI" id="CHEBI:57527"/>
        <dbReference type="ChEBI" id="CHEBI:58115"/>
        <dbReference type="ChEBI" id="CHEBI:58409"/>
    </reaction>
</comment>